<comment type="caution">
    <text evidence="1">The sequence shown here is derived from an EMBL/GenBank/DDBJ whole genome shotgun (WGS) entry which is preliminary data.</text>
</comment>
<reference evidence="1" key="1">
    <citation type="journal article" date="2014" name="Int. J. Syst. Evol. Microbiol.">
        <title>Complete genome of a new Firmicutes species belonging to the dominant human colonic microbiota ('Ruminococcus bicirculans') reveals two chromosomes and a selective capacity to utilize plant glucans.</title>
        <authorList>
            <consortium name="NISC Comparative Sequencing Program"/>
            <person name="Wegmann U."/>
            <person name="Louis P."/>
            <person name="Goesmann A."/>
            <person name="Henrissat B."/>
            <person name="Duncan S.H."/>
            <person name="Flint H.J."/>
        </authorList>
    </citation>
    <scope>NUCLEOTIDE SEQUENCE</scope>
    <source>
        <strain evidence="1">NBRC 108216</strain>
    </source>
</reference>
<accession>A0ABQ5V375</accession>
<evidence type="ECO:0000313" key="2">
    <source>
        <dbReference type="Proteomes" id="UP001161390"/>
    </source>
</evidence>
<organism evidence="1 2">
    <name type="scientific">Algimonas porphyrae</name>
    <dbReference type="NCBI Taxonomy" id="1128113"/>
    <lineage>
        <taxon>Bacteria</taxon>
        <taxon>Pseudomonadati</taxon>
        <taxon>Pseudomonadota</taxon>
        <taxon>Alphaproteobacteria</taxon>
        <taxon>Maricaulales</taxon>
        <taxon>Robiginitomaculaceae</taxon>
        <taxon>Algimonas</taxon>
    </lineage>
</organism>
<protein>
    <recommendedName>
        <fullName evidence="3">AbiEi antitoxin C-terminal domain-containing protein</fullName>
    </recommendedName>
</protein>
<sequence length="310" mass="34453">MPYLPSLGREIGHEGSSLSKALNALSEKLDALKRPVITAIDVYTAIDVLHQPENRDGLYLRTDVATTKKYETLAAGLNSVPGFLATPRPGVWRMTRYSTSSADEMICLADPFTYVSHLSAMRIWQLTNRVPNKVSFSRLHRTLIKPTLQRNWPDQWPQPILPAQPETLGRFGDVNLTPSITIAETKHPASTVELGGSHVRVTSQAATFLDMLASPARCGGMAHILEIFDTLFLERPGPIRETFITLVDTIGSPIVKVRAGHILTERLGLKDPQVESWTQFAARGGSRKLDPERPYASVFSERWMLSLNVE</sequence>
<proteinExistence type="predicted"/>
<dbReference type="EMBL" id="BSNJ01000004">
    <property type="protein sequence ID" value="GLQ21308.1"/>
    <property type="molecule type" value="Genomic_DNA"/>
</dbReference>
<evidence type="ECO:0008006" key="3">
    <source>
        <dbReference type="Google" id="ProtNLM"/>
    </source>
</evidence>
<reference evidence="1" key="2">
    <citation type="submission" date="2023-01" db="EMBL/GenBank/DDBJ databases">
        <title>Draft genome sequence of Algimonas porphyrae strain NBRC 108216.</title>
        <authorList>
            <person name="Sun Q."/>
            <person name="Mori K."/>
        </authorList>
    </citation>
    <scope>NUCLEOTIDE SEQUENCE</scope>
    <source>
        <strain evidence="1">NBRC 108216</strain>
    </source>
</reference>
<gene>
    <name evidence="1" type="ORF">GCM10007854_22630</name>
</gene>
<keyword evidence="2" id="KW-1185">Reference proteome</keyword>
<dbReference type="Proteomes" id="UP001161390">
    <property type="component" value="Unassembled WGS sequence"/>
</dbReference>
<name>A0ABQ5V375_9PROT</name>
<evidence type="ECO:0000313" key="1">
    <source>
        <dbReference type="EMBL" id="GLQ21308.1"/>
    </source>
</evidence>